<protein>
    <recommendedName>
        <fullName evidence="3">Dihydrodipicolinate synthase family protein</fullName>
    </recommendedName>
</protein>
<proteinExistence type="predicted"/>
<dbReference type="Proteomes" id="UP000001353">
    <property type="component" value="Chromosome"/>
</dbReference>
<gene>
    <name evidence="1" type="ordered locus">RLO149_c041030</name>
</gene>
<dbReference type="EMBL" id="CP002623">
    <property type="protein sequence ID" value="AEI95999.1"/>
    <property type="molecule type" value="Genomic_DNA"/>
</dbReference>
<dbReference type="KEGG" id="rli:RLO149_c041030"/>
<sequence>MKIALPDPAGTLSDYALHGTPIAKATLTPDAARVVFSAAHVVADPFTSNDPLGPATVDWDATMAFRRHLAGLGMGIAEAMDTAQRGMGLDWSGALELIARTKSELPDALVFNGCGTDQLAPQDANTLDDVIAAYLEQVEAIQKLDGRIILMASRALARVAQSPDDYLSVYAKVLDACDHPVILHWLGPMFDSQLAGYWGGSTFEGCLDTCLNMIAANTSKVDGIKISLLDKDKEITMRRRLPEGVKMYTGDDFNYPELIEGDEMGYSHALLGIFDPLAPAAAYAVSQLTQGNAAQFRAMLDPTVPLARQIFRAPTQHYKTGVVFLAWLNGFQDHFIMLNGAQAARPLPDFVTIFKQADACGLLQDPELAVARMKRLLAIYGVV</sequence>
<dbReference type="Pfam" id="PF06187">
    <property type="entry name" value="DUF993"/>
    <property type="match status" value="1"/>
</dbReference>
<dbReference type="InterPro" id="IPR009334">
    <property type="entry name" value="DUF993"/>
</dbReference>
<dbReference type="SUPFAM" id="SSF51569">
    <property type="entry name" value="Aldolase"/>
    <property type="match status" value="1"/>
</dbReference>
<evidence type="ECO:0000313" key="1">
    <source>
        <dbReference type="EMBL" id="AEI95999.1"/>
    </source>
</evidence>
<dbReference type="Gene3D" id="3.20.20.70">
    <property type="entry name" value="Aldolase class I"/>
    <property type="match status" value="1"/>
</dbReference>
<dbReference type="RefSeq" id="WP_013963878.1">
    <property type="nucleotide sequence ID" value="NC_015730.1"/>
</dbReference>
<dbReference type="OrthoDB" id="9805272at2"/>
<evidence type="ECO:0000313" key="2">
    <source>
        <dbReference type="Proteomes" id="UP000001353"/>
    </source>
</evidence>
<organism evidence="1 2">
    <name type="scientific">Roseobacter litoralis (strain ATCC 49566 / DSM 6996 / JCM 21268 / NBRC 15278 / OCh 149)</name>
    <dbReference type="NCBI Taxonomy" id="391595"/>
    <lineage>
        <taxon>Bacteria</taxon>
        <taxon>Pseudomonadati</taxon>
        <taxon>Pseudomonadota</taxon>
        <taxon>Alphaproteobacteria</taxon>
        <taxon>Rhodobacterales</taxon>
        <taxon>Roseobacteraceae</taxon>
        <taxon>Roseobacter</taxon>
    </lineage>
</organism>
<dbReference type="HOGENOM" id="CLU_703265_0_0_5"/>
<dbReference type="eggNOG" id="COG0329">
    <property type="taxonomic scope" value="Bacteria"/>
</dbReference>
<dbReference type="InterPro" id="IPR013785">
    <property type="entry name" value="Aldolase_TIM"/>
</dbReference>
<evidence type="ECO:0008006" key="3">
    <source>
        <dbReference type="Google" id="ProtNLM"/>
    </source>
</evidence>
<name>F7ZFJ4_ROSLO</name>
<keyword evidence="2" id="KW-1185">Reference proteome</keyword>
<dbReference type="AlphaFoldDB" id="F7ZFJ4"/>
<reference evidence="1 2" key="1">
    <citation type="journal article" date="2011" name="BMC Genomics">
        <title>Comparative genome analysis and genome-guided physiological analysis of Roseobacter litoralis.</title>
        <authorList>
            <person name="Kalhoefer D."/>
            <person name="Thole S."/>
            <person name="Voget S."/>
            <person name="Lehmann R."/>
            <person name="Liesegang H."/>
            <person name="Wollher A."/>
            <person name="Daniel R."/>
            <person name="Simon M."/>
            <person name="Brinkhoff T."/>
        </authorList>
    </citation>
    <scope>NUCLEOTIDE SEQUENCE [LARGE SCALE GENOMIC DNA]</scope>
    <source>
        <strain evidence="2">ATCC 49566 / DSM 6996 / JCM 21268 / NBRC 15278 / OCh 149</strain>
    </source>
</reference>
<dbReference type="STRING" id="391595.RLO149_c041030"/>
<accession>F7ZFJ4</accession>